<dbReference type="EMBL" id="PGCJ01000886">
    <property type="protein sequence ID" value="PLW15822.1"/>
    <property type="molecule type" value="Genomic_DNA"/>
</dbReference>
<keyword evidence="2" id="KW-1185">Reference proteome</keyword>
<gene>
    <name evidence="1" type="ORF">PCANC_14996</name>
</gene>
<reference evidence="1 2" key="1">
    <citation type="submission" date="2017-11" db="EMBL/GenBank/DDBJ databases">
        <title>De novo assembly and phasing of dikaryotic genomes from two isolates of Puccinia coronata f. sp. avenae, the causal agent of oat crown rust.</title>
        <authorList>
            <person name="Miller M.E."/>
            <person name="Zhang Y."/>
            <person name="Omidvar V."/>
            <person name="Sperschneider J."/>
            <person name="Schwessinger B."/>
            <person name="Raley C."/>
            <person name="Palmer J.M."/>
            <person name="Garnica D."/>
            <person name="Upadhyaya N."/>
            <person name="Rathjen J."/>
            <person name="Taylor J.M."/>
            <person name="Park R.F."/>
            <person name="Dodds P.N."/>
            <person name="Hirsch C.D."/>
            <person name="Kianian S.F."/>
            <person name="Figueroa M."/>
        </authorList>
    </citation>
    <scope>NUCLEOTIDE SEQUENCE [LARGE SCALE GENOMIC DNA]</scope>
    <source>
        <strain evidence="1">12NC29</strain>
    </source>
</reference>
<evidence type="ECO:0000313" key="1">
    <source>
        <dbReference type="EMBL" id="PLW15822.1"/>
    </source>
</evidence>
<dbReference type="AlphaFoldDB" id="A0A2N5SRD5"/>
<name>A0A2N5SRD5_9BASI</name>
<accession>A0A2N5SRD5</accession>
<evidence type="ECO:0000313" key="2">
    <source>
        <dbReference type="Proteomes" id="UP000235388"/>
    </source>
</evidence>
<sequence>MRPKSASQRIALQADTFSIDVFVRSYLPRHGFRKRSQVAFFLGPFATTKHSSTP</sequence>
<proteinExistence type="predicted"/>
<protein>
    <submittedName>
        <fullName evidence="1">Uncharacterized protein</fullName>
    </submittedName>
</protein>
<organism evidence="1 2">
    <name type="scientific">Puccinia coronata f. sp. avenae</name>
    <dbReference type="NCBI Taxonomy" id="200324"/>
    <lineage>
        <taxon>Eukaryota</taxon>
        <taxon>Fungi</taxon>
        <taxon>Dikarya</taxon>
        <taxon>Basidiomycota</taxon>
        <taxon>Pucciniomycotina</taxon>
        <taxon>Pucciniomycetes</taxon>
        <taxon>Pucciniales</taxon>
        <taxon>Pucciniaceae</taxon>
        <taxon>Puccinia</taxon>
    </lineage>
</organism>
<dbReference type="Proteomes" id="UP000235388">
    <property type="component" value="Unassembled WGS sequence"/>
</dbReference>
<comment type="caution">
    <text evidence="1">The sequence shown here is derived from an EMBL/GenBank/DDBJ whole genome shotgun (WGS) entry which is preliminary data.</text>
</comment>